<keyword evidence="10 14" id="KW-0472">Membrane</keyword>
<keyword evidence="12" id="KW-0325">Glycoprotein</keyword>
<keyword evidence="11" id="KW-0675">Receptor</keyword>
<evidence type="ECO:0000256" key="4">
    <source>
        <dbReference type="ARBA" id="ARBA00022614"/>
    </source>
</evidence>
<keyword evidence="4" id="KW-0433">Leucine-rich repeat</keyword>
<keyword evidence="17" id="KW-1185">Reference proteome</keyword>
<keyword evidence="7" id="KW-0677">Repeat</keyword>
<dbReference type="PANTHER" id="PTHR24365">
    <property type="entry name" value="TOLL-LIKE RECEPTOR"/>
    <property type="match status" value="1"/>
</dbReference>
<dbReference type="Pfam" id="PF01582">
    <property type="entry name" value="TIR"/>
    <property type="match status" value="1"/>
</dbReference>
<evidence type="ECO:0000313" key="17">
    <source>
        <dbReference type="Proteomes" id="UP001066276"/>
    </source>
</evidence>
<evidence type="ECO:0000313" key="16">
    <source>
        <dbReference type="EMBL" id="KAJ1157800.1"/>
    </source>
</evidence>
<dbReference type="InterPro" id="IPR000157">
    <property type="entry name" value="TIR_dom"/>
</dbReference>
<feature type="transmembrane region" description="Helical" evidence="14">
    <location>
        <begin position="22"/>
        <end position="47"/>
    </location>
</feature>
<evidence type="ECO:0000256" key="2">
    <source>
        <dbReference type="ARBA" id="ARBA00009634"/>
    </source>
</evidence>
<evidence type="ECO:0000256" key="8">
    <source>
        <dbReference type="ARBA" id="ARBA00022859"/>
    </source>
</evidence>
<keyword evidence="9 14" id="KW-1133">Transmembrane helix</keyword>
<organism evidence="16 17">
    <name type="scientific">Pleurodeles waltl</name>
    <name type="common">Iberian ribbed newt</name>
    <dbReference type="NCBI Taxonomy" id="8319"/>
    <lineage>
        <taxon>Eukaryota</taxon>
        <taxon>Metazoa</taxon>
        <taxon>Chordata</taxon>
        <taxon>Craniata</taxon>
        <taxon>Vertebrata</taxon>
        <taxon>Euteleostomi</taxon>
        <taxon>Amphibia</taxon>
        <taxon>Batrachia</taxon>
        <taxon>Caudata</taxon>
        <taxon>Salamandroidea</taxon>
        <taxon>Salamandridae</taxon>
        <taxon>Pleurodelinae</taxon>
        <taxon>Pleurodeles</taxon>
    </lineage>
</organism>
<comment type="subcellular location">
    <subcellularLocation>
        <location evidence="1">Membrane</location>
        <topology evidence="1">Single-pass type I membrane protein</topology>
    </subcellularLocation>
</comment>
<keyword evidence="6" id="KW-0732">Signal</keyword>
<evidence type="ECO:0000256" key="12">
    <source>
        <dbReference type="ARBA" id="ARBA00023180"/>
    </source>
</evidence>
<evidence type="ECO:0000256" key="1">
    <source>
        <dbReference type="ARBA" id="ARBA00004479"/>
    </source>
</evidence>
<evidence type="ECO:0000256" key="5">
    <source>
        <dbReference type="ARBA" id="ARBA00022692"/>
    </source>
</evidence>
<dbReference type="InterPro" id="IPR035897">
    <property type="entry name" value="Toll_tir_struct_dom_sf"/>
</dbReference>
<dbReference type="SUPFAM" id="SSF52200">
    <property type="entry name" value="Toll/Interleukin receptor TIR domain"/>
    <property type="match status" value="1"/>
</dbReference>
<evidence type="ECO:0000256" key="10">
    <source>
        <dbReference type="ARBA" id="ARBA00023136"/>
    </source>
</evidence>
<dbReference type="FunFam" id="3.40.50.10140:FF:000001">
    <property type="entry name" value="Toll-like receptor 2"/>
    <property type="match status" value="1"/>
</dbReference>
<keyword evidence="13" id="KW-0395">Inflammatory response</keyword>
<dbReference type="SMART" id="SM00255">
    <property type="entry name" value="TIR"/>
    <property type="match status" value="1"/>
</dbReference>
<dbReference type="PANTHER" id="PTHR24365:SF525">
    <property type="entry name" value="TOLL-LIKE RECEPTOR 5"/>
    <property type="match status" value="1"/>
</dbReference>
<evidence type="ECO:0000256" key="9">
    <source>
        <dbReference type="ARBA" id="ARBA00022989"/>
    </source>
</evidence>
<name>A0AAV7S0V0_PLEWA</name>
<protein>
    <recommendedName>
        <fullName evidence="15">TIR domain-containing protein</fullName>
    </recommendedName>
</protein>
<dbReference type="GO" id="GO:0002224">
    <property type="term" value="P:toll-like receptor signaling pathway"/>
    <property type="evidence" value="ECO:0007669"/>
    <property type="project" value="TreeGrafter"/>
</dbReference>
<evidence type="ECO:0000256" key="14">
    <source>
        <dbReference type="SAM" id="Phobius"/>
    </source>
</evidence>
<evidence type="ECO:0000256" key="6">
    <source>
        <dbReference type="ARBA" id="ARBA00022729"/>
    </source>
</evidence>
<evidence type="ECO:0000256" key="13">
    <source>
        <dbReference type="ARBA" id="ARBA00023198"/>
    </source>
</evidence>
<dbReference type="AlphaFoldDB" id="A0AAV7S0V0"/>
<dbReference type="GO" id="GO:0045087">
    <property type="term" value="P:innate immune response"/>
    <property type="evidence" value="ECO:0007669"/>
    <property type="project" value="UniProtKB-KW"/>
</dbReference>
<dbReference type="PROSITE" id="PS50104">
    <property type="entry name" value="TIR"/>
    <property type="match status" value="1"/>
</dbReference>
<comment type="caution">
    <text evidence="16">The sequence shown here is derived from an EMBL/GenBank/DDBJ whole genome shotgun (WGS) entry which is preliminary data.</text>
</comment>
<evidence type="ECO:0000256" key="7">
    <source>
        <dbReference type="ARBA" id="ARBA00022737"/>
    </source>
</evidence>
<proteinExistence type="inferred from homology"/>
<dbReference type="GO" id="GO:0038023">
    <property type="term" value="F:signaling receptor activity"/>
    <property type="evidence" value="ECO:0007669"/>
    <property type="project" value="TreeGrafter"/>
</dbReference>
<dbReference type="GO" id="GO:0005886">
    <property type="term" value="C:plasma membrane"/>
    <property type="evidence" value="ECO:0007669"/>
    <property type="project" value="TreeGrafter"/>
</dbReference>
<dbReference type="Gene3D" id="3.40.50.10140">
    <property type="entry name" value="Toll/interleukin-1 receptor homology (TIR) domain"/>
    <property type="match status" value="1"/>
</dbReference>
<keyword evidence="5 14" id="KW-0812">Transmembrane</keyword>
<evidence type="ECO:0000259" key="15">
    <source>
        <dbReference type="PROSITE" id="PS50104"/>
    </source>
</evidence>
<feature type="domain" description="TIR" evidence="15">
    <location>
        <begin position="76"/>
        <end position="221"/>
    </location>
</feature>
<evidence type="ECO:0000256" key="11">
    <source>
        <dbReference type="ARBA" id="ARBA00023170"/>
    </source>
</evidence>
<evidence type="ECO:0000256" key="3">
    <source>
        <dbReference type="ARBA" id="ARBA00022588"/>
    </source>
</evidence>
<dbReference type="GO" id="GO:0006954">
    <property type="term" value="P:inflammatory response"/>
    <property type="evidence" value="ECO:0007669"/>
    <property type="project" value="UniProtKB-KW"/>
</dbReference>
<sequence>MIEVPLHMIITDDCDQENLEDLMFSLFVFTSVTLMVFMISVIIYTHLRGYTFRLYRSIVSIIMNDQRQEVDDGSACRYDAYLCYSSKDFEWVQNALLKNLDSQYCEKNRFNVCFEERDFIPGEDHIINIRDAIWNSRKTICIVTKHFLRDGWCVEAFNFAQSRYYTELKDVLIVVVAGALSQYQLVKFGPIRSFVQRQQYLRWPEDLQDIDWFFNRLSKKILKGQLVEKKIKSMSKETNTLELQSIATVS</sequence>
<comment type="similarity">
    <text evidence="2">Belongs to the Toll-like receptor family.</text>
</comment>
<accession>A0AAV7S0V0</accession>
<dbReference type="EMBL" id="JANPWB010000009">
    <property type="protein sequence ID" value="KAJ1157800.1"/>
    <property type="molecule type" value="Genomic_DNA"/>
</dbReference>
<keyword evidence="8" id="KW-0391">Immunity</keyword>
<keyword evidence="3" id="KW-0399">Innate immunity</keyword>
<reference evidence="16" key="1">
    <citation type="journal article" date="2022" name="bioRxiv">
        <title>Sequencing and chromosome-scale assembly of the giantPleurodeles waltlgenome.</title>
        <authorList>
            <person name="Brown T."/>
            <person name="Elewa A."/>
            <person name="Iarovenko S."/>
            <person name="Subramanian E."/>
            <person name="Araus A.J."/>
            <person name="Petzold A."/>
            <person name="Susuki M."/>
            <person name="Suzuki K.-i.T."/>
            <person name="Hayashi T."/>
            <person name="Toyoda A."/>
            <person name="Oliveira C."/>
            <person name="Osipova E."/>
            <person name="Leigh N.D."/>
            <person name="Simon A."/>
            <person name="Yun M.H."/>
        </authorList>
    </citation>
    <scope>NUCLEOTIDE SEQUENCE</scope>
    <source>
        <strain evidence="16">20211129_DDA</strain>
        <tissue evidence="16">Liver</tissue>
    </source>
</reference>
<gene>
    <name evidence="16" type="ORF">NDU88_010499</name>
</gene>
<dbReference type="Proteomes" id="UP001066276">
    <property type="component" value="Chromosome 5"/>
</dbReference>